<organism evidence="6 7">
    <name type="scientific">Saccharothrix ecbatanensis</name>
    <dbReference type="NCBI Taxonomy" id="1105145"/>
    <lineage>
        <taxon>Bacteria</taxon>
        <taxon>Bacillati</taxon>
        <taxon>Actinomycetota</taxon>
        <taxon>Actinomycetes</taxon>
        <taxon>Pseudonocardiales</taxon>
        <taxon>Pseudonocardiaceae</taxon>
        <taxon>Saccharothrix</taxon>
    </lineage>
</organism>
<dbReference type="GO" id="GO:0008761">
    <property type="term" value="F:UDP-N-acetylglucosamine 2-epimerase activity"/>
    <property type="evidence" value="ECO:0007669"/>
    <property type="project" value="UniProtKB-EC"/>
</dbReference>
<dbReference type="Gene3D" id="3.40.50.2000">
    <property type="entry name" value="Glycogen Phosphorylase B"/>
    <property type="match status" value="2"/>
</dbReference>
<evidence type="ECO:0000313" key="7">
    <source>
        <dbReference type="Proteomes" id="UP000552097"/>
    </source>
</evidence>
<dbReference type="NCBIfam" id="TIGR00236">
    <property type="entry name" value="wecB"/>
    <property type="match status" value="1"/>
</dbReference>
<name>A0A7W9HTA5_9PSEU</name>
<gene>
    <name evidence="6" type="ORF">F4560_007806</name>
</gene>
<evidence type="ECO:0000256" key="2">
    <source>
        <dbReference type="ARBA" id="ARBA00038209"/>
    </source>
</evidence>
<protein>
    <recommendedName>
        <fullName evidence="3">UDP-N-acetylglucosamine 2-epimerase (non-hydrolyzing)</fullName>
        <ecNumber evidence="3">5.1.3.14</ecNumber>
    </recommendedName>
</protein>
<evidence type="ECO:0000259" key="5">
    <source>
        <dbReference type="Pfam" id="PF02350"/>
    </source>
</evidence>
<sequence>MKEVVLLAGTRPEAVKIAPVALALADHPVLRPVIVHSGQHSAVVGQALRAFGLVADVELDVPRASGSQAELMARLVPEFDRVLRKRDPAVVLVQGDTTTALAGALAAFWRGIPVAHLEAGLRTGDLAGPFPEEGTRQMIARIATLHLAPTDDAAAALVGEDLPDREIVVTGNTVVDAVERIALADRPARDPDLALLERVLDERSERLVLVTAHRRESWGEPLERVLRSVRAIADRHPDVRVLLPAHPNPAVRAMAHDVLGGHDRIVVTEPLDYSDLVRALRRAALVLTDSGGIQEEAPSFGVPVLVLRDTTERMAAVDAGCAWLVGTDPIRIIAEAGWVLGSRLRLPLGRNPFGDGSAASRVRGALERLVGLPSDFSTASLPLRIPC</sequence>
<evidence type="ECO:0000313" key="6">
    <source>
        <dbReference type="EMBL" id="MBB5808038.1"/>
    </source>
</evidence>
<feature type="domain" description="UDP-N-acetylglucosamine 2-epimerase" evidence="5">
    <location>
        <begin position="23"/>
        <end position="366"/>
    </location>
</feature>
<dbReference type="AlphaFoldDB" id="A0A7W9HTA5"/>
<dbReference type="InterPro" id="IPR029767">
    <property type="entry name" value="WecB-like"/>
</dbReference>
<evidence type="ECO:0000256" key="4">
    <source>
        <dbReference type="RuleBase" id="RU003513"/>
    </source>
</evidence>
<proteinExistence type="inferred from homology"/>
<dbReference type="RefSeq" id="WP_184928003.1">
    <property type="nucleotide sequence ID" value="NZ_JACHMO010000001.1"/>
</dbReference>
<comment type="caution">
    <text evidence="6">The sequence shown here is derived from an EMBL/GenBank/DDBJ whole genome shotgun (WGS) entry which is preliminary data.</text>
</comment>
<dbReference type="Proteomes" id="UP000552097">
    <property type="component" value="Unassembled WGS sequence"/>
</dbReference>
<dbReference type="EC" id="5.1.3.14" evidence="3"/>
<accession>A0A7W9HTA5</accession>
<dbReference type="CDD" id="cd03786">
    <property type="entry name" value="GTB_UDP-GlcNAc_2-Epimerase"/>
    <property type="match status" value="1"/>
</dbReference>
<evidence type="ECO:0000256" key="3">
    <source>
        <dbReference type="ARBA" id="ARBA00038858"/>
    </source>
</evidence>
<keyword evidence="1 4" id="KW-0413">Isomerase</keyword>
<evidence type="ECO:0000256" key="1">
    <source>
        <dbReference type="ARBA" id="ARBA00023235"/>
    </source>
</evidence>
<dbReference type="PANTHER" id="PTHR43174:SF2">
    <property type="entry name" value="UDP-N-ACETYLGLUCOSAMINE 2-EPIMERASE"/>
    <property type="match status" value="1"/>
</dbReference>
<dbReference type="InterPro" id="IPR003331">
    <property type="entry name" value="UDP_GlcNAc_Epimerase_2_dom"/>
</dbReference>
<dbReference type="SUPFAM" id="SSF53756">
    <property type="entry name" value="UDP-Glycosyltransferase/glycogen phosphorylase"/>
    <property type="match status" value="1"/>
</dbReference>
<dbReference type="PANTHER" id="PTHR43174">
    <property type="entry name" value="UDP-N-ACETYLGLUCOSAMINE 2-EPIMERASE"/>
    <property type="match status" value="1"/>
</dbReference>
<dbReference type="EMBL" id="JACHMO010000001">
    <property type="protein sequence ID" value="MBB5808038.1"/>
    <property type="molecule type" value="Genomic_DNA"/>
</dbReference>
<comment type="similarity">
    <text evidence="2 4">Belongs to the UDP-N-acetylglucosamine 2-epimerase family.</text>
</comment>
<dbReference type="Pfam" id="PF02350">
    <property type="entry name" value="Epimerase_2"/>
    <property type="match status" value="1"/>
</dbReference>
<keyword evidence="7" id="KW-1185">Reference proteome</keyword>
<reference evidence="6 7" key="1">
    <citation type="submission" date="2020-08" db="EMBL/GenBank/DDBJ databases">
        <title>Sequencing the genomes of 1000 actinobacteria strains.</title>
        <authorList>
            <person name="Klenk H.-P."/>
        </authorList>
    </citation>
    <scope>NUCLEOTIDE SEQUENCE [LARGE SCALE GENOMIC DNA]</scope>
    <source>
        <strain evidence="6 7">DSM 45486</strain>
    </source>
</reference>